<gene>
    <name evidence="2" type="ORF">C488_00537</name>
</gene>
<dbReference type="PATRIC" id="fig|797303.5.peg.110"/>
<organism evidence="2 3">
    <name type="scientific">Natrinema pellirubrum (strain DSM 15624 / CIP 106293 / JCM 10476 / NCIMB 786 / 157)</name>
    <dbReference type="NCBI Taxonomy" id="797303"/>
    <lineage>
        <taxon>Archaea</taxon>
        <taxon>Methanobacteriati</taxon>
        <taxon>Methanobacteriota</taxon>
        <taxon>Stenosarchaea group</taxon>
        <taxon>Halobacteria</taxon>
        <taxon>Halobacteriales</taxon>
        <taxon>Natrialbaceae</taxon>
        <taxon>Natrinema</taxon>
    </lineage>
</organism>
<dbReference type="Proteomes" id="UP000011593">
    <property type="component" value="Unassembled WGS sequence"/>
</dbReference>
<sequence length="59" mass="6389">MYTTERRWSVPMIDLTASSSAVQAAILVGTVLLEAVVLYVGYGALERVATPVIDRVKHA</sequence>
<comment type="caution">
    <text evidence="2">The sequence shown here is derived from an EMBL/GenBank/DDBJ whole genome shotgun (WGS) entry which is preliminary data.</text>
</comment>
<dbReference type="EMBL" id="AOIE01000003">
    <property type="protein sequence ID" value="ELY82064.1"/>
    <property type="molecule type" value="Genomic_DNA"/>
</dbReference>
<evidence type="ECO:0000256" key="1">
    <source>
        <dbReference type="SAM" id="Phobius"/>
    </source>
</evidence>
<protein>
    <submittedName>
        <fullName evidence="2">Uncharacterized protein</fullName>
    </submittedName>
</protein>
<keyword evidence="1" id="KW-0472">Membrane</keyword>
<dbReference type="Pfam" id="PF24352">
    <property type="entry name" value="DUF7512"/>
    <property type="match status" value="1"/>
</dbReference>
<accession>L9Z6U1</accession>
<name>L9Z6U1_NATP1</name>
<keyword evidence="1" id="KW-1133">Transmembrane helix</keyword>
<keyword evidence="1" id="KW-0812">Transmembrane</keyword>
<proteinExistence type="predicted"/>
<evidence type="ECO:0000313" key="2">
    <source>
        <dbReference type="EMBL" id="ELY82064.1"/>
    </source>
</evidence>
<reference evidence="2 3" key="1">
    <citation type="journal article" date="2014" name="PLoS Genet.">
        <title>Phylogenetically driven sequencing of extremely halophilic archaea reveals strategies for static and dynamic osmo-response.</title>
        <authorList>
            <person name="Becker E.A."/>
            <person name="Seitzer P.M."/>
            <person name="Tritt A."/>
            <person name="Larsen D."/>
            <person name="Krusor M."/>
            <person name="Yao A.I."/>
            <person name="Wu D."/>
            <person name="Madern D."/>
            <person name="Eisen J.A."/>
            <person name="Darling A.E."/>
            <person name="Facciotti M.T."/>
        </authorList>
    </citation>
    <scope>NUCLEOTIDE SEQUENCE [LARGE SCALE GENOMIC DNA]</scope>
    <source>
        <strain evidence="2 3">DSM 15624</strain>
    </source>
</reference>
<dbReference type="InterPro" id="IPR055934">
    <property type="entry name" value="DUF7512"/>
</dbReference>
<feature type="transmembrane region" description="Helical" evidence="1">
    <location>
        <begin position="20"/>
        <end position="45"/>
    </location>
</feature>
<keyword evidence="3" id="KW-1185">Reference proteome</keyword>
<dbReference type="AlphaFoldDB" id="L9Z6U1"/>
<evidence type="ECO:0000313" key="3">
    <source>
        <dbReference type="Proteomes" id="UP000011593"/>
    </source>
</evidence>